<accession>A0A1Q2L4H4</accession>
<keyword evidence="2" id="KW-1185">Reference proteome</keyword>
<evidence type="ECO:0000313" key="1">
    <source>
        <dbReference type="EMBL" id="AQQ55358.1"/>
    </source>
</evidence>
<gene>
    <name evidence="1" type="ORF">B0X71_19495</name>
</gene>
<evidence type="ECO:0000313" key="2">
    <source>
        <dbReference type="Proteomes" id="UP000188184"/>
    </source>
</evidence>
<sequence>MQEEDYIYTRSKDVFKNGNEKLFLFAGLSKKEYRREGEELVSRFVPLDGTYIRKLVEKADPDFLALPDKTIEIPITYDEYLRLETLRIEEKKEFFLYQGK</sequence>
<dbReference type="RefSeq" id="WP_077591218.1">
    <property type="nucleotide sequence ID" value="NZ_CP019641.1"/>
</dbReference>
<geneLocation type="plasmid" evidence="1 2">
    <name>unnamed1</name>
</geneLocation>
<proteinExistence type="predicted"/>
<organism evidence="1 2">
    <name type="scientific">Planococcus lenghuensis</name>
    <dbReference type="NCBI Taxonomy" id="2213202"/>
    <lineage>
        <taxon>Bacteria</taxon>
        <taxon>Bacillati</taxon>
        <taxon>Bacillota</taxon>
        <taxon>Bacilli</taxon>
        <taxon>Bacillales</taxon>
        <taxon>Caryophanaceae</taxon>
        <taxon>Planococcus</taxon>
    </lineage>
</organism>
<dbReference type="KEGG" id="pmar:B0X71_19495"/>
<dbReference type="Proteomes" id="UP000188184">
    <property type="component" value="Plasmid unnamed1"/>
</dbReference>
<dbReference type="EMBL" id="CP019641">
    <property type="protein sequence ID" value="AQQ55358.1"/>
    <property type="molecule type" value="Genomic_DNA"/>
</dbReference>
<protein>
    <submittedName>
        <fullName evidence="1">Uncharacterized protein</fullName>
    </submittedName>
</protein>
<keyword evidence="1" id="KW-0614">Plasmid</keyword>
<dbReference type="AlphaFoldDB" id="A0A1Q2L4H4"/>
<name>A0A1Q2L4H4_9BACL</name>
<reference evidence="1 2" key="1">
    <citation type="submission" date="2017-02" db="EMBL/GenBank/DDBJ databases">
        <title>The complete genomic sequence of a novel cold adapted crude oil-degrading bacterium Planococcus qaidamina Y42.</title>
        <authorList>
            <person name="Yang R."/>
        </authorList>
    </citation>
    <scope>NUCLEOTIDE SEQUENCE [LARGE SCALE GENOMIC DNA]</scope>
    <source>
        <strain evidence="1 2">Y42</strain>
        <plasmid evidence="1 2">unnamed1</plasmid>
    </source>
</reference>